<sequence length="66" mass="7962">MVEDWISQENTRQRKSRVGGVKSGFCFCLYTQHRYKNLMRLYQFQRCFDAIGRTLSINQIVFSRIH</sequence>
<organism evidence="1 2">
    <name type="scientific">Stephania cephalantha</name>
    <dbReference type="NCBI Taxonomy" id="152367"/>
    <lineage>
        <taxon>Eukaryota</taxon>
        <taxon>Viridiplantae</taxon>
        <taxon>Streptophyta</taxon>
        <taxon>Embryophyta</taxon>
        <taxon>Tracheophyta</taxon>
        <taxon>Spermatophyta</taxon>
        <taxon>Magnoliopsida</taxon>
        <taxon>Ranunculales</taxon>
        <taxon>Menispermaceae</taxon>
        <taxon>Menispermoideae</taxon>
        <taxon>Cissampelideae</taxon>
        <taxon>Stephania</taxon>
    </lineage>
</organism>
<comment type="caution">
    <text evidence="1">The sequence shown here is derived from an EMBL/GenBank/DDBJ whole genome shotgun (WGS) entry which is preliminary data.</text>
</comment>
<protein>
    <submittedName>
        <fullName evidence="1">Uncharacterized protein</fullName>
    </submittedName>
</protein>
<dbReference type="AlphaFoldDB" id="A0AAP0KBH9"/>
<dbReference type="Gene3D" id="3.40.50.300">
    <property type="entry name" value="P-loop containing nucleotide triphosphate hydrolases"/>
    <property type="match status" value="1"/>
</dbReference>
<proteinExistence type="predicted"/>
<evidence type="ECO:0000313" key="1">
    <source>
        <dbReference type="EMBL" id="KAK9148865.1"/>
    </source>
</evidence>
<evidence type="ECO:0000313" key="2">
    <source>
        <dbReference type="Proteomes" id="UP001419268"/>
    </source>
</evidence>
<dbReference type="InterPro" id="IPR027417">
    <property type="entry name" value="P-loop_NTPase"/>
</dbReference>
<dbReference type="Proteomes" id="UP001419268">
    <property type="component" value="Unassembled WGS sequence"/>
</dbReference>
<gene>
    <name evidence="1" type="ORF">Scep_007622</name>
</gene>
<reference evidence="1 2" key="1">
    <citation type="submission" date="2024-01" db="EMBL/GenBank/DDBJ databases">
        <title>Genome assemblies of Stephania.</title>
        <authorList>
            <person name="Yang L."/>
        </authorList>
    </citation>
    <scope>NUCLEOTIDE SEQUENCE [LARGE SCALE GENOMIC DNA]</scope>
    <source>
        <strain evidence="1">JXDWG</strain>
        <tissue evidence="1">Leaf</tissue>
    </source>
</reference>
<keyword evidence="2" id="KW-1185">Reference proteome</keyword>
<name>A0AAP0KBH9_9MAGN</name>
<dbReference type="EMBL" id="JBBNAG010000003">
    <property type="protein sequence ID" value="KAK9148865.1"/>
    <property type="molecule type" value="Genomic_DNA"/>
</dbReference>
<accession>A0AAP0KBH9</accession>